<dbReference type="EC" id="5.6.2.1" evidence="10"/>
<feature type="site" description="Interaction with DNA" evidence="10">
    <location>
        <position position="155"/>
    </location>
</feature>
<feature type="site" description="Interaction with DNA" evidence="10">
    <location>
        <position position="139"/>
    </location>
</feature>
<feature type="active site" description="O-(5'-phospho-DNA)-tyrosine intermediate" evidence="10">
    <location>
        <position position="298"/>
    </location>
</feature>
<dbReference type="InterPro" id="IPR023405">
    <property type="entry name" value="Topo_IA_core_domain"/>
</dbReference>
<evidence type="ECO:0000313" key="14">
    <source>
        <dbReference type="Proteomes" id="UP000013988"/>
    </source>
</evidence>
<dbReference type="PATRIC" id="fig|1202534.3.peg.881"/>
<dbReference type="GO" id="GO:0003677">
    <property type="term" value="F:DNA binding"/>
    <property type="evidence" value="ECO:0007669"/>
    <property type="project" value="UniProtKB-KW"/>
</dbReference>
<dbReference type="Gene3D" id="1.10.460.10">
    <property type="entry name" value="Topoisomerase I, domain 2"/>
    <property type="match status" value="1"/>
</dbReference>
<dbReference type="Gene3D" id="3.30.65.10">
    <property type="entry name" value="Bacterial Topoisomerase I, domain 1"/>
    <property type="match status" value="2"/>
</dbReference>
<dbReference type="OrthoDB" id="9804262at2"/>
<evidence type="ECO:0000256" key="1">
    <source>
        <dbReference type="ARBA" id="ARBA00000213"/>
    </source>
</evidence>
<evidence type="ECO:0000256" key="5">
    <source>
        <dbReference type="ARBA" id="ARBA00022833"/>
    </source>
</evidence>
<dbReference type="GO" id="GO:0006265">
    <property type="term" value="P:DNA topological change"/>
    <property type="evidence" value="ECO:0007669"/>
    <property type="project" value="UniProtKB-UniRule"/>
</dbReference>
<keyword evidence="5" id="KW-0862">Zinc</keyword>
<name>R9CE08_9CLOT</name>
<keyword evidence="9 10" id="KW-0413">Isomerase</keyword>
<feature type="site" description="Interaction with DNA" evidence="10">
    <location>
        <position position="33"/>
    </location>
</feature>
<feature type="region of interest" description="Interaction with DNA" evidence="10">
    <location>
        <begin position="163"/>
        <end position="168"/>
    </location>
</feature>
<feature type="site" description="Interaction with DNA" evidence="10">
    <location>
        <position position="148"/>
    </location>
</feature>
<dbReference type="SUPFAM" id="SSF56712">
    <property type="entry name" value="Prokaryotic type I DNA topoisomerase"/>
    <property type="match status" value="1"/>
</dbReference>
<comment type="catalytic activity">
    <reaction evidence="1 10">
        <text>ATP-independent breakage of single-stranded DNA, followed by passage and rejoining.</text>
        <dbReference type="EC" id="5.6.2.1"/>
    </reaction>
</comment>
<keyword evidence="7 10" id="KW-0799">Topoisomerase</keyword>
<dbReference type="Gene3D" id="1.10.290.10">
    <property type="entry name" value="Topoisomerase I, domain 4"/>
    <property type="match status" value="1"/>
</dbReference>
<dbReference type="InterPro" id="IPR003601">
    <property type="entry name" value="Topo_IA_2"/>
</dbReference>
<evidence type="ECO:0000256" key="6">
    <source>
        <dbReference type="ARBA" id="ARBA00022842"/>
    </source>
</evidence>
<dbReference type="InterPro" id="IPR003602">
    <property type="entry name" value="Topo_IA_DNA-bd_dom"/>
</dbReference>
<dbReference type="SUPFAM" id="SSF57783">
    <property type="entry name" value="Zinc beta-ribbon"/>
    <property type="match status" value="2"/>
</dbReference>
<dbReference type="Proteomes" id="UP000013988">
    <property type="component" value="Unassembled WGS sequence"/>
</dbReference>
<dbReference type="AlphaFoldDB" id="R9CE08"/>
<dbReference type="GO" id="GO:0003917">
    <property type="term" value="F:DNA topoisomerase type I (single strand cut, ATP-independent) activity"/>
    <property type="evidence" value="ECO:0007669"/>
    <property type="project" value="UniProtKB-UniRule"/>
</dbReference>
<dbReference type="SMART" id="SM00493">
    <property type="entry name" value="TOPRIM"/>
    <property type="match status" value="1"/>
</dbReference>
<dbReference type="CDD" id="cd03363">
    <property type="entry name" value="TOPRIM_TopoIA_TopoI"/>
    <property type="match status" value="1"/>
</dbReference>
<dbReference type="PROSITE" id="PS00396">
    <property type="entry name" value="TOPO_IA_1"/>
    <property type="match status" value="1"/>
</dbReference>
<feature type="domain" description="Toprim" evidence="11">
    <location>
        <begin position="3"/>
        <end position="113"/>
    </location>
</feature>
<evidence type="ECO:0000256" key="4">
    <source>
        <dbReference type="ARBA" id="ARBA00022771"/>
    </source>
</evidence>
<dbReference type="GO" id="GO:0005694">
    <property type="term" value="C:chromosome"/>
    <property type="evidence" value="ECO:0007669"/>
    <property type="project" value="InterPro"/>
</dbReference>
<keyword evidence="4" id="KW-0863">Zinc-finger</keyword>
<keyword evidence="6" id="KW-0460">Magnesium</keyword>
<evidence type="ECO:0000259" key="11">
    <source>
        <dbReference type="PROSITE" id="PS50880"/>
    </source>
</evidence>
<dbReference type="CDD" id="cd00186">
    <property type="entry name" value="TOP1Ac"/>
    <property type="match status" value="1"/>
</dbReference>
<feature type="domain" description="Topo IA-type catalytic" evidence="12">
    <location>
        <begin position="129"/>
        <end position="556"/>
    </location>
</feature>
<dbReference type="Pfam" id="PF01751">
    <property type="entry name" value="Toprim"/>
    <property type="match status" value="1"/>
</dbReference>
<comment type="function">
    <text evidence="10">Releases the supercoiling and torsional tension of DNA, which is introduced during the DNA replication and transcription, by transiently cleaving and rejoining one strand of the DNA duplex. Introduces a single-strand break via transesterification at a target site in duplex DNA. The scissile phosphodiester is attacked by the catalytic tyrosine of the enzyme, resulting in the formation of a DNA-(5'-phosphotyrosyl)-enzyme intermediate and the expulsion of a 3'-OH DNA strand. The free DNA strand then undergoes passage around the unbroken strand, thus removing DNA supercoils. Finally, in the religation step, the DNA 3'-OH attacks the covalent intermediate to expel the active-site tyrosine and restore the DNA phosphodiester backbone.</text>
</comment>
<evidence type="ECO:0000259" key="12">
    <source>
        <dbReference type="PROSITE" id="PS52039"/>
    </source>
</evidence>
<dbReference type="Gene3D" id="2.70.20.10">
    <property type="entry name" value="Topoisomerase I, domain 3"/>
    <property type="match status" value="1"/>
</dbReference>
<organism evidence="13 14">
    <name type="scientific">Clostridium sartagoforme AAU1</name>
    <dbReference type="NCBI Taxonomy" id="1202534"/>
    <lineage>
        <taxon>Bacteria</taxon>
        <taxon>Bacillati</taxon>
        <taxon>Bacillota</taxon>
        <taxon>Clostridia</taxon>
        <taxon>Eubacteriales</taxon>
        <taxon>Clostridiaceae</taxon>
        <taxon>Clostridium</taxon>
    </lineage>
</organism>
<dbReference type="InterPro" id="IPR028612">
    <property type="entry name" value="Topoisom_1_IA"/>
</dbReference>
<dbReference type="InterPro" id="IPR013825">
    <property type="entry name" value="Topo_IA_cen_sub2"/>
</dbReference>
<dbReference type="PRINTS" id="PR00417">
    <property type="entry name" value="PRTPISMRASEI"/>
</dbReference>
<dbReference type="InterPro" id="IPR006171">
    <property type="entry name" value="TOPRIM_dom"/>
</dbReference>
<dbReference type="InterPro" id="IPR013826">
    <property type="entry name" value="Topo_IA_cen_sub3"/>
</dbReference>
<dbReference type="GO" id="GO:0008270">
    <property type="term" value="F:zinc ion binding"/>
    <property type="evidence" value="ECO:0007669"/>
    <property type="project" value="UniProtKB-KW"/>
</dbReference>
<dbReference type="SMART" id="SM00436">
    <property type="entry name" value="TOP1Bc"/>
    <property type="match status" value="1"/>
</dbReference>
<evidence type="ECO:0000256" key="3">
    <source>
        <dbReference type="ARBA" id="ARBA00022723"/>
    </source>
</evidence>
<dbReference type="InterPro" id="IPR005733">
    <property type="entry name" value="TopoI_bac-type"/>
</dbReference>
<dbReference type="InterPro" id="IPR000380">
    <property type="entry name" value="Topo_IA"/>
</dbReference>
<sequence>MGQNLVIVESPAKAKTIGKYLGKNYIVEASMGHVRDLPKSKLGVDIEDNFNPKYITIRGKGDLITKLKKAAKKVDKVYLATDPDREGEAISWHLANILNISEDEKCRIVFNEITKKAVKSSIKEARKININLVDAQQARRVLDRLVGYEISPILWKNIKWGLSAGRVQSAALKLICDREEEINKFEPKEYWTVDCVATKDRKKFPIKLVQYKNKKIEINTKEESDKIIEELKKDKFIVTKVKKGTKAKNPLPPFTTSTLQQEASKKLNFMTKRTMSIAQVLYEGVEVKGYGTVGLITYMRTDSVRISDEAQGKALEFINLNYGKDYAPKSPRIYKGKKNIQDAHEAIRPSIIEITPEIAKNSLTSEQFKLYSLIWNRFMASQMASCELNTNSIEIRNGDYKFKASGSTIKFDGFMKLYEYATEEDNEDVLLPKLEENDDLNKVDIEGKQHFTQPPARYSEASFVKLLEEKGIGRPSTYVPTITTLLSRDYVKREKKNLIPTELGFIVNNMLSEYFKQIVDVDFTAEMEKNLDHIEEGEEEWRKVVAEFFQPLKVAIDKAEKEVSKVVIEDKVSDVPCDKCGRMMVIKRGRYGNFLACPGYPECKNAKPIVEEIEAPCPKCGGKILAKKSKKGKKFFGCSNYPQCDFVSWNEPLKDKCPDCSSYMVLKYSKTKGNYAQCSNSDCNKVIIINKENNENKE</sequence>
<feature type="site" description="Interaction with DNA" evidence="10">
    <location>
        <position position="140"/>
    </location>
</feature>
<dbReference type="EMBL" id="ASRV01000047">
    <property type="protein sequence ID" value="EOR27503.1"/>
    <property type="molecule type" value="Genomic_DNA"/>
</dbReference>
<keyword evidence="3" id="KW-0479">Metal-binding</keyword>
<feature type="site" description="Interaction with DNA" evidence="10">
    <location>
        <position position="300"/>
    </location>
</feature>
<dbReference type="PANTHER" id="PTHR42785">
    <property type="entry name" value="DNA TOPOISOMERASE, TYPE IA, CORE"/>
    <property type="match status" value="1"/>
</dbReference>
<evidence type="ECO:0000313" key="13">
    <source>
        <dbReference type="EMBL" id="EOR27503.1"/>
    </source>
</evidence>
<comment type="subunit">
    <text evidence="10">Monomer.</text>
</comment>
<evidence type="ECO:0000256" key="8">
    <source>
        <dbReference type="ARBA" id="ARBA00023125"/>
    </source>
</evidence>
<dbReference type="PROSITE" id="PS52039">
    <property type="entry name" value="TOPO_IA_2"/>
    <property type="match status" value="1"/>
</dbReference>
<dbReference type="InterPro" id="IPR013497">
    <property type="entry name" value="Topo_IA_cen"/>
</dbReference>
<evidence type="ECO:0000256" key="7">
    <source>
        <dbReference type="ARBA" id="ARBA00023029"/>
    </source>
</evidence>
<dbReference type="HAMAP" id="MF_00952">
    <property type="entry name" value="Topoisom_1_prok"/>
    <property type="match status" value="1"/>
</dbReference>
<feature type="site" description="Interaction with DNA" evidence="10">
    <location>
        <position position="143"/>
    </location>
</feature>
<dbReference type="InterPro" id="IPR013498">
    <property type="entry name" value="Topo_IA_Znf"/>
</dbReference>
<comment type="caution">
    <text evidence="13">The sequence shown here is derived from an EMBL/GenBank/DDBJ whole genome shotgun (WGS) entry which is preliminary data.</text>
</comment>
<evidence type="ECO:0000256" key="10">
    <source>
        <dbReference type="HAMAP-Rule" id="MF_00952"/>
    </source>
</evidence>
<reference evidence="13 14" key="1">
    <citation type="submission" date="2013-03" db="EMBL/GenBank/DDBJ databases">
        <title>Whole genome shotgun sequencing of Clostridium sartagoforme AAU1.</title>
        <authorList>
            <person name="Joshi C.G."/>
            <person name="Duggirala S.M."/>
            <person name="Nathani N.M."/>
            <person name="Bhatt V.D."/>
            <person name="Patel A.K."/>
            <person name="Pandya P.R."/>
            <person name="KaPatel J.A."/>
        </authorList>
    </citation>
    <scope>NUCLEOTIDE SEQUENCE [LARGE SCALE GENOMIC DNA]</scope>
    <source>
        <strain evidence="13 14">AAU1</strain>
    </source>
</reference>
<comment type="similarity">
    <text evidence="2 10">Belongs to the type IA topoisomerase family.</text>
</comment>
<accession>R9CE08</accession>
<feature type="site" description="Interaction with DNA" evidence="10">
    <location>
        <position position="488"/>
    </location>
</feature>
<dbReference type="InterPro" id="IPR013824">
    <property type="entry name" value="Topo_IA_cen_sub1"/>
</dbReference>
<dbReference type="Pfam" id="PF01131">
    <property type="entry name" value="Topoisom_bac"/>
    <property type="match status" value="1"/>
</dbReference>
<keyword evidence="8 10" id="KW-0238">DNA-binding</keyword>
<dbReference type="Pfam" id="PF01396">
    <property type="entry name" value="Zn_ribbon_Top1"/>
    <property type="match status" value="3"/>
</dbReference>
<dbReference type="Gene3D" id="3.40.50.140">
    <property type="match status" value="1"/>
</dbReference>
<dbReference type="InterPro" id="IPR023406">
    <property type="entry name" value="Topo_IA_AS"/>
</dbReference>
<proteinExistence type="inferred from homology"/>
<evidence type="ECO:0000256" key="9">
    <source>
        <dbReference type="ARBA" id="ARBA00023235"/>
    </source>
</evidence>
<dbReference type="InterPro" id="IPR034149">
    <property type="entry name" value="TOPRIM_TopoI"/>
</dbReference>
<evidence type="ECO:0000256" key="2">
    <source>
        <dbReference type="ARBA" id="ARBA00009446"/>
    </source>
</evidence>
<keyword evidence="14" id="KW-1185">Reference proteome</keyword>
<dbReference type="PROSITE" id="PS50880">
    <property type="entry name" value="TOPRIM"/>
    <property type="match status" value="1"/>
</dbReference>
<dbReference type="PANTHER" id="PTHR42785:SF1">
    <property type="entry name" value="DNA TOPOISOMERASE"/>
    <property type="match status" value="1"/>
</dbReference>
<dbReference type="NCBIfam" id="TIGR01051">
    <property type="entry name" value="topA_bact"/>
    <property type="match status" value="1"/>
</dbReference>
<dbReference type="SMART" id="SM00437">
    <property type="entry name" value="TOP1Ac"/>
    <property type="match status" value="1"/>
</dbReference>
<protein>
    <recommendedName>
        <fullName evidence="10">DNA topoisomerase 1</fullName>
        <ecNumber evidence="10">5.6.2.1</ecNumber>
    </recommendedName>
    <alternativeName>
        <fullName evidence="10">DNA topoisomerase I</fullName>
    </alternativeName>
</protein>
<dbReference type="RefSeq" id="WP_016206342.1">
    <property type="nucleotide sequence ID" value="NZ_ASRV01000047.1"/>
</dbReference>
<gene>
    <name evidence="10" type="primary">topA</name>
    <name evidence="13" type="ORF">A500_04416</name>
</gene>